<dbReference type="PROSITE" id="PS00211">
    <property type="entry name" value="ABC_TRANSPORTER_1"/>
    <property type="match status" value="1"/>
</dbReference>
<dbReference type="InterPro" id="IPR053466">
    <property type="entry name" value="L-arabinose_ABC_transporter"/>
</dbReference>
<keyword evidence="11" id="KW-1185">Reference proteome</keyword>
<protein>
    <submittedName>
        <fullName evidence="10">Sugar ABC transporter ATP-binding protein</fullName>
    </submittedName>
</protein>
<dbReference type="SUPFAM" id="SSF52540">
    <property type="entry name" value="P-loop containing nucleoside triphosphate hydrolases"/>
    <property type="match status" value="2"/>
</dbReference>
<dbReference type="Pfam" id="PF00005">
    <property type="entry name" value="ABC_tran"/>
    <property type="match status" value="2"/>
</dbReference>
<evidence type="ECO:0000256" key="7">
    <source>
        <dbReference type="ARBA" id="ARBA00022967"/>
    </source>
</evidence>
<dbReference type="SMART" id="SM00382">
    <property type="entry name" value="AAA"/>
    <property type="match status" value="2"/>
</dbReference>
<dbReference type="InterPro" id="IPR017871">
    <property type="entry name" value="ABC_transporter-like_CS"/>
</dbReference>
<evidence type="ECO:0000256" key="1">
    <source>
        <dbReference type="ARBA" id="ARBA00022448"/>
    </source>
</evidence>
<dbReference type="CDD" id="cd03216">
    <property type="entry name" value="ABC_Carb_Monos_I"/>
    <property type="match status" value="1"/>
</dbReference>
<dbReference type="PANTHER" id="PTHR43790">
    <property type="entry name" value="CARBOHYDRATE TRANSPORT ATP-BINDING PROTEIN MG119-RELATED"/>
    <property type="match status" value="1"/>
</dbReference>
<organism evidence="10 11">
    <name type="scientific">Streptomyces antimicrobicus</name>
    <dbReference type="NCBI Taxonomy" id="2883108"/>
    <lineage>
        <taxon>Bacteria</taxon>
        <taxon>Bacillati</taxon>
        <taxon>Actinomycetota</taxon>
        <taxon>Actinomycetes</taxon>
        <taxon>Kitasatosporales</taxon>
        <taxon>Streptomycetaceae</taxon>
        <taxon>Streptomyces</taxon>
    </lineage>
</organism>
<dbReference type="PANTHER" id="PTHR43790:SF1">
    <property type="entry name" value="XYLOSE IMPORT ATP-BINDING PROTEIN XYLG"/>
    <property type="match status" value="1"/>
</dbReference>
<evidence type="ECO:0000256" key="3">
    <source>
        <dbReference type="ARBA" id="ARBA00022597"/>
    </source>
</evidence>
<keyword evidence="4" id="KW-0677">Repeat</keyword>
<dbReference type="EMBL" id="JAJAUY010000188">
    <property type="protein sequence ID" value="MCB5183211.1"/>
    <property type="molecule type" value="Genomic_DNA"/>
</dbReference>
<evidence type="ECO:0000256" key="2">
    <source>
        <dbReference type="ARBA" id="ARBA00022475"/>
    </source>
</evidence>
<dbReference type="InterPro" id="IPR050107">
    <property type="entry name" value="ABC_carbohydrate_import_ATPase"/>
</dbReference>
<keyword evidence="6 10" id="KW-0067">ATP-binding</keyword>
<gene>
    <name evidence="10" type="ORF">LG632_28130</name>
</gene>
<dbReference type="InterPro" id="IPR003439">
    <property type="entry name" value="ABC_transporter-like_ATP-bd"/>
</dbReference>
<dbReference type="RefSeq" id="WP_226730455.1">
    <property type="nucleotide sequence ID" value="NZ_JAJAUY010000188.1"/>
</dbReference>
<proteinExistence type="predicted"/>
<evidence type="ECO:0000313" key="11">
    <source>
        <dbReference type="Proteomes" id="UP001199054"/>
    </source>
</evidence>
<evidence type="ECO:0000313" key="10">
    <source>
        <dbReference type="EMBL" id="MCB5183211.1"/>
    </source>
</evidence>
<dbReference type="NCBIfam" id="NF040905">
    <property type="entry name" value="GguA"/>
    <property type="match status" value="1"/>
</dbReference>
<evidence type="ECO:0000256" key="5">
    <source>
        <dbReference type="ARBA" id="ARBA00022741"/>
    </source>
</evidence>
<dbReference type="InterPro" id="IPR003593">
    <property type="entry name" value="AAA+_ATPase"/>
</dbReference>
<accession>A0ABS8BFB5</accession>
<dbReference type="Proteomes" id="UP001199054">
    <property type="component" value="Unassembled WGS sequence"/>
</dbReference>
<keyword evidence="1" id="KW-0813">Transport</keyword>
<keyword evidence="7" id="KW-1278">Translocase</keyword>
<dbReference type="InterPro" id="IPR027417">
    <property type="entry name" value="P-loop_NTPase"/>
</dbReference>
<keyword evidence="2" id="KW-1003">Cell membrane</keyword>
<feature type="domain" description="ABC transporter" evidence="9">
    <location>
        <begin position="262"/>
        <end position="508"/>
    </location>
</feature>
<keyword evidence="5" id="KW-0547">Nucleotide-binding</keyword>
<evidence type="ECO:0000256" key="4">
    <source>
        <dbReference type="ARBA" id="ARBA00022737"/>
    </source>
</evidence>
<feature type="domain" description="ABC transporter" evidence="9">
    <location>
        <begin position="6"/>
        <end position="243"/>
    </location>
</feature>
<evidence type="ECO:0000256" key="6">
    <source>
        <dbReference type="ARBA" id="ARBA00022840"/>
    </source>
</evidence>
<evidence type="ECO:0000259" key="9">
    <source>
        <dbReference type="PROSITE" id="PS50893"/>
    </source>
</evidence>
<evidence type="ECO:0000256" key="8">
    <source>
        <dbReference type="ARBA" id="ARBA00023136"/>
    </source>
</evidence>
<dbReference type="GO" id="GO:0005524">
    <property type="term" value="F:ATP binding"/>
    <property type="evidence" value="ECO:0007669"/>
    <property type="project" value="UniProtKB-KW"/>
</dbReference>
<dbReference type="CDD" id="cd03215">
    <property type="entry name" value="ABC_Carb_Monos_II"/>
    <property type="match status" value="1"/>
</dbReference>
<sequence>MARPVLEMRSISKTFPGVKALSEVNLTVAAGEVHALCGENGAGKSTLMKVLSGVHPYGSYDGEIRFEGEPCRFRDIRSSEQRGIVIIHQELALVPYLSVAENIFLGNEHATRGFISWRRTLTHAAALIRQVGLDESPHTRIADLGVGKQQLVEIAKALAKKVKLLILDEPTAALNDEDSRKLLDLILALKAQGVSCILISHKLNEIARVADAVTVLRDGRTVETLAVGSEGVCEELIIRGMVGRDLEHRYPERTPEIGEVAFEIEDWTVLHPIDQRRKVVDGVSLNVRRGEIVGVAGLMGAGRTELAMSVFGRSYGRWTGGRVRLHGREIRTRTVPEAIGHGIAYVTEDRKQLGLDLDDDISRNITLSSLGKVARRGWVDRHEEARVAESFRQSMNIKAPSVFTRTGKLSGGNQQKVVLSKWIFAEPEVLILDEPTRGIDVGAKAEIYTVVADLAARGATVLLISSELPELLGLCDRIYAMAEGRITGELSRAEATQESLMRLMTMSAASPDKQV</sequence>
<comment type="caution">
    <text evidence="10">The sequence shown here is derived from an EMBL/GenBank/DDBJ whole genome shotgun (WGS) entry which is preliminary data.</text>
</comment>
<name>A0ABS8BFB5_9ACTN</name>
<keyword evidence="3" id="KW-0762">Sugar transport</keyword>
<dbReference type="PROSITE" id="PS50893">
    <property type="entry name" value="ABC_TRANSPORTER_2"/>
    <property type="match status" value="2"/>
</dbReference>
<dbReference type="Gene3D" id="3.40.50.300">
    <property type="entry name" value="P-loop containing nucleotide triphosphate hydrolases"/>
    <property type="match status" value="2"/>
</dbReference>
<reference evidence="10 11" key="1">
    <citation type="submission" date="2021-10" db="EMBL/GenBank/DDBJ databases">
        <title>Streptomyces sp. strain SMC 277, a novel streptomycete isolated from soil.</title>
        <authorList>
            <person name="Chanama M."/>
        </authorList>
    </citation>
    <scope>NUCLEOTIDE SEQUENCE [LARGE SCALE GENOMIC DNA]</scope>
    <source>
        <strain evidence="10 11">SMC 277</strain>
    </source>
</reference>
<keyword evidence="8" id="KW-0472">Membrane</keyword>